<sequence length="327" mass="36088">MPKFYTLKITREIKTAILVISSILLFIWGYSYVKGKDLFTNYKTLYVEYDNVEGIVKSAVVTLNGMIVGSVSNITLNQKTGKILVELQLKTDFPISKSSTAAIYAPGFITGKQIAIYPNYADKTVVVDGDTLKGSETAGLTESLQEKLVPLQEKFEKVLLNVDKLLVGVNNILDEKGQADLKKTLAELSQTMEQFHKVSVNANSILDDNKGQIKGMVSNFNKVSSDFSKISDSLNKANLGQTAKNLEKTLASVDKIMANLQAGNGTMGKLLTDEEVYKNLEKTTKELELLLEDVRLNPTRYVNVSVFGKKNKPYVAPVKDTVAKVKN</sequence>
<dbReference type="AlphaFoldDB" id="A0A1M5L8R8"/>
<feature type="domain" description="Mce/MlaD" evidence="2">
    <location>
        <begin position="42"/>
        <end position="118"/>
    </location>
</feature>
<dbReference type="PANTHER" id="PTHR33371">
    <property type="entry name" value="INTERMEMBRANE PHOSPHOLIPID TRANSPORT SYSTEM BINDING PROTEIN MLAD-RELATED"/>
    <property type="match status" value="1"/>
</dbReference>
<protein>
    <submittedName>
        <fullName evidence="3">Phospholipid/cholesterol/gamma-HCH transport system substrate-binding protein</fullName>
    </submittedName>
</protein>
<dbReference type="Proteomes" id="UP000184516">
    <property type="component" value="Unassembled WGS sequence"/>
</dbReference>
<organism evidence="3 4">
    <name type="scientific">Flavobacterium fluvii</name>
    <dbReference type="NCBI Taxonomy" id="468056"/>
    <lineage>
        <taxon>Bacteria</taxon>
        <taxon>Pseudomonadati</taxon>
        <taxon>Bacteroidota</taxon>
        <taxon>Flavobacteriia</taxon>
        <taxon>Flavobacteriales</taxon>
        <taxon>Flavobacteriaceae</taxon>
        <taxon>Flavobacterium</taxon>
    </lineage>
</organism>
<dbReference type="InterPro" id="IPR003399">
    <property type="entry name" value="Mce/MlaD"/>
</dbReference>
<proteinExistence type="predicted"/>
<dbReference type="InterPro" id="IPR052336">
    <property type="entry name" value="MlaD_Phospholipid_Transporter"/>
</dbReference>
<dbReference type="PANTHER" id="PTHR33371:SF4">
    <property type="entry name" value="INTERMEMBRANE PHOSPHOLIPID TRANSPORT SYSTEM BINDING PROTEIN MLAD"/>
    <property type="match status" value="1"/>
</dbReference>
<keyword evidence="1" id="KW-0812">Transmembrane</keyword>
<evidence type="ECO:0000313" key="3">
    <source>
        <dbReference type="EMBL" id="SHG61514.1"/>
    </source>
</evidence>
<keyword evidence="1" id="KW-0472">Membrane</keyword>
<evidence type="ECO:0000256" key="1">
    <source>
        <dbReference type="SAM" id="Phobius"/>
    </source>
</evidence>
<evidence type="ECO:0000313" key="4">
    <source>
        <dbReference type="Proteomes" id="UP000184516"/>
    </source>
</evidence>
<feature type="transmembrane region" description="Helical" evidence="1">
    <location>
        <begin position="12"/>
        <end position="33"/>
    </location>
</feature>
<gene>
    <name evidence="3" type="ORF">SAMN05443549_105124</name>
</gene>
<reference evidence="4" key="1">
    <citation type="submission" date="2016-11" db="EMBL/GenBank/DDBJ databases">
        <authorList>
            <person name="Varghese N."/>
            <person name="Submissions S."/>
        </authorList>
    </citation>
    <scope>NUCLEOTIDE SEQUENCE [LARGE SCALE GENOMIC DNA]</scope>
    <source>
        <strain evidence="4">DSM 19978</strain>
    </source>
</reference>
<dbReference type="STRING" id="468056.SAMN05443549_105124"/>
<dbReference type="EMBL" id="FQWB01000005">
    <property type="protein sequence ID" value="SHG61514.1"/>
    <property type="molecule type" value="Genomic_DNA"/>
</dbReference>
<accession>A0A1M5L8R8</accession>
<keyword evidence="1" id="KW-1133">Transmembrane helix</keyword>
<keyword evidence="4" id="KW-1185">Reference proteome</keyword>
<name>A0A1M5L8R8_9FLAO</name>
<dbReference type="Pfam" id="PF02470">
    <property type="entry name" value="MlaD"/>
    <property type="match status" value="1"/>
</dbReference>
<evidence type="ECO:0000259" key="2">
    <source>
        <dbReference type="Pfam" id="PF02470"/>
    </source>
</evidence>